<feature type="chain" id="PRO_5001803162" description="DUF4595 domain-containing protein" evidence="1">
    <location>
        <begin position="21"/>
        <end position="257"/>
    </location>
</feature>
<evidence type="ECO:0000313" key="5">
    <source>
        <dbReference type="Proteomes" id="UP000198424"/>
    </source>
</evidence>
<accession>A0A086AQ49</accession>
<dbReference type="RefSeq" id="WP_035619319.1">
    <property type="nucleotide sequence ID" value="NZ_JBEWQG010000002.1"/>
</dbReference>
<keyword evidence="5" id="KW-1185">Reference proteome</keyword>
<evidence type="ECO:0000256" key="1">
    <source>
        <dbReference type="SAM" id="SignalP"/>
    </source>
</evidence>
<name>A0A086AQ49_FLAHY</name>
<dbReference type="AlphaFoldDB" id="A0A086AQ49"/>
<dbReference type="eggNOG" id="COG3209">
    <property type="taxonomic scope" value="Bacteria"/>
</dbReference>
<evidence type="ECO:0008006" key="6">
    <source>
        <dbReference type="Google" id="ProtNLM"/>
    </source>
</evidence>
<reference evidence="3 5" key="2">
    <citation type="submission" date="2016-11" db="EMBL/GenBank/DDBJ databases">
        <title>Whole genomes of Flavobacteriaceae.</title>
        <authorList>
            <person name="Stine C."/>
            <person name="Li C."/>
            <person name="Tadesse D."/>
        </authorList>
    </citation>
    <scope>NUCLEOTIDE SEQUENCE [LARGE SCALE GENOMIC DNA]</scope>
    <source>
        <strain evidence="3 5">ATCC 29551</strain>
    </source>
</reference>
<proteinExistence type="predicted"/>
<dbReference type="Proteomes" id="UP000028712">
    <property type="component" value="Unassembled WGS sequence"/>
</dbReference>
<evidence type="ECO:0000313" key="4">
    <source>
        <dbReference type="Proteomes" id="UP000028712"/>
    </source>
</evidence>
<dbReference type="EMBL" id="JPRM01000005">
    <property type="protein sequence ID" value="KFF18813.1"/>
    <property type="molecule type" value="Genomic_DNA"/>
</dbReference>
<sequence>MKTKIFYFLIASLFVLSSCSGDTDGRDIEPITDIKTEPKKEDQVLLRKMIQTHEDGTVDILNYKYDGNKIISAIDSNEEGGVYWIYNQDLITKMIIKLADETILQENTYTYDANKKLSIFLRVDPELKEGYKEVYTYNADNTITVKAYSGDDKSQTVFQGTSVITIIGGEVSKIDSNYSPSFVYTYDTKYNPHRNILGLDKTSFADGEASGNVHNIISQKVGDGVTKTSKITYNADGYPTKSFDNFEDEGTTTEYFY</sequence>
<organism evidence="2 4">
    <name type="scientific">Flavobacterium hydatis</name>
    <name type="common">Cytophaga aquatilis</name>
    <dbReference type="NCBI Taxonomy" id="991"/>
    <lineage>
        <taxon>Bacteria</taxon>
        <taxon>Pseudomonadati</taxon>
        <taxon>Bacteroidota</taxon>
        <taxon>Flavobacteriia</taxon>
        <taxon>Flavobacteriales</taxon>
        <taxon>Flavobacteriaceae</taxon>
        <taxon>Flavobacterium</taxon>
    </lineage>
</organism>
<dbReference type="OrthoDB" id="1444189at2"/>
<evidence type="ECO:0000313" key="3">
    <source>
        <dbReference type="EMBL" id="OXA88772.1"/>
    </source>
</evidence>
<evidence type="ECO:0000313" key="2">
    <source>
        <dbReference type="EMBL" id="KFF18813.1"/>
    </source>
</evidence>
<dbReference type="Proteomes" id="UP000198424">
    <property type="component" value="Unassembled WGS sequence"/>
</dbReference>
<protein>
    <recommendedName>
        <fullName evidence="6">DUF4595 domain-containing protein</fullName>
    </recommendedName>
</protein>
<feature type="signal peptide" evidence="1">
    <location>
        <begin position="1"/>
        <end position="20"/>
    </location>
</feature>
<reference evidence="2 4" key="1">
    <citation type="submission" date="2014-07" db="EMBL/GenBank/DDBJ databases">
        <title>Genome of Flavobacterium hydatis DSM 2063.</title>
        <authorList>
            <person name="Pipes S.E."/>
            <person name="Stropko S.J."/>
            <person name="Newman J.D."/>
        </authorList>
    </citation>
    <scope>NUCLEOTIDE SEQUENCE [LARGE SCALE GENOMIC DNA]</scope>
    <source>
        <strain evidence="2 4">DSM 2063</strain>
    </source>
</reference>
<dbReference type="EMBL" id="MUGY01000032">
    <property type="protein sequence ID" value="OXA88772.1"/>
    <property type="molecule type" value="Genomic_DNA"/>
</dbReference>
<gene>
    <name evidence="3" type="ORF">B0A62_21245</name>
    <name evidence="2" type="ORF">IW20_04390</name>
</gene>
<keyword evidence="1" id="KW-0732">Signal</keyword>
<dbReference type="PROSITE" id="PS51257">
    <property type="entry name" value="PROKAR_LIPOPROTEIN"/>
    <property type="match status" value="1"/>
</dbReference>
<comment type="caution">
    <text evidence="2">The sequence shown here is derived from an EMBL/GenBank/DDBJ whole genome shotgun (WGS) entry which is preliminary data.</text>
</comment>